<feature type="transmembrane region" description="Helical" evidence="2">
    <location>
        <begin position="84"/>
        <end position="105"/>
    </location>
</feature>
<protein>
    <recommendedName>
        <fullName evidence="5">DUF898 domain-containing protein</fullName>
    </recommendedName>
</protein>
<evidence type="ECO:0000313" key="4">
    <source>
        <dbReference type="Proteomes" id="UP000199245"/>
    </source>
</evidence>
<feature type="transmembrane region" description="Helical" evidence="2">
    <location>
        <begin position="37"/>
        <end position="56"/>
    </location>
</feature>
<feature type="transmembrane region" description="Helical" evidence="2">
    <location>
        <begin position="315"/>
        <end position="340"/>
    </location>
</feature>
<dbReference type="InterPro" id="IPR010295">
    <property type="entry name" value="DUF898"/>
</dbReference>
<keyword evidence="2" id="KW-0472">Membrane</keyword>
<feature type="region of interest" description="Disordered" evidence="1">
    <location>
        <begin position="1"/>
        <end position="23"/>
    </location>
</feature>
<feature type="compositionally biased region" description="Pro residues" evidence="1">
    <location>
        <begin position="9"/>
        <end position="23"/>
    </location>
</feature>
<name>A0A1G7N595_9BRAD</name>
<evidence type="ECO:0000313" key="3">
    <source>
        <dbReference type="EMBL" id="SDF69067.1"/>
    </source>
</evidence>
<organism evidence="3 4">
    <name type="scientific">Bradyrhizobium brasilense</name>
    <dbReference type="NCBI Taxonomy" id="1419277"/>
    <lineage>
        <taxon>Bacteria</taxon>
        <taxon>Pseudomonadati</taxon>
        <taxon>Pseudomonadota</taxon>
        <taxon>Alphaproteobacteria</taxon>
        <taxon>Hyphomicrobiales</taxon>
        <taxon>Nitrobacteraceae</taxon>
        <taxon>Bradyrhizobium</taxon>
    </lineage>
</organism>
<dbReference type="Proteomes" id="UP000199245">
    <property type="component" value="Unassembled WGS sequence"/>
</dbReference>
<evidence type="ECO:0000256" key="1">
    <source>
        <dbReference type="SAM" id="MobiDB-lite"/>
    </source>
</evidence>
<keyword evidence="2" id="KW-1133">Transmembrane helix</keyword>
<sequence length="386" mass="43452">MNDMSWTPLGPPQPPPQPAPPPMPVAFSGNRKEFFRLVARGAGLELVTVGFYRFWLTTDIRRHLWSNSQIDGDAPEYTGRGKELLIGFLVALAILVPIYLGYFLIGIEAEHLKAFASLPLVAFFYLFGQFAIYRARRYRLTRTVWRGVRFWMSGSGWLYALKASLWGVLVVITLGLALPWREAALERYKMRHSYYGDLQGSFDGRGWEFFARGWWLWVLMPFALYSTIFAPFAYAAFKAVEWRWWLSGIRFGEVRLESTLRRGALIGLYWKVIGWVVLLGVVFAAYLALCILLVASMDGSSIADFFRTEAFAKSIPLIVLLGIGYLAFALALNVVLRVYLMRDLWVRVLSSTIVHNIGAAANVTARGELANALGEGFADGLDVGGF</sequence>
<dbReference type="Pfam" id="PF05987">
    <property type="entry name" value="DUF898"/>
    <property type="match status" value="1"/>
</dbReference>
<accession>A0A1G7N595</accession>
<reference evidence="3 4" key="1">
    <citation type="submission" date="2016-10" db="EMBL/GenBank/DDBJ databases">
        <authorList>
            <person name="de Groot N.N."/>
        </authorList>
    </citation>
    <scope>NUCLEOTIDE SEQUENCE [LARGE SCALE GENOMIC DNA]</scope>
    <source>
        <strain evidence="3 4">R5</strain>
    </source>
</reference>
<dbReference type="AlphaFoldDB" id="A0A1G7N595"/>
<keyword evidence="2" id="KW-0812">Transmembrane</keyword>
<evidence type="ECO:0008006" key="5">
    <source>
        <dbReference type="Google" id="ProtNLM"/>
    </source>
</evidence>
<dbReference type="EMBL" id="FMZW01000068">
    <property type="protein sequence ID" value="SDF69067.1"/>
    <property type="molecule type" value="Genomic_DNA"/>
</dbReference>
<feature type="transmembrane region" description="Helical" evidence="2">
    <location>
        <begin position="156"/>
        <end position="180"/>
    </location>
</feature>
<proteinExistence type="predicted"/>
<gene>
    <name evidence="3" type="ORF">SAMN05216337_106821</name>
</gene>
<feature type="transmembrane region" description="Helical" evidence="2">
    <location>
        <begin position="268"/>
        <end position="295"/>
    </location>
</feature>
<evidence type="ECO:0000256" key="2">
    <source>
        <dbReference type="SAM" id="Phobius"/>
    </source>
</evidence>
<feature type="transmembrane region" description="Helical" evidence="2">
    <location>
        <begin position="214"/>
        <end position="237"/>
    </location>
</feature>
<feature type="transmembrane region" description="Helical" evidence="2">
    <location>
        <begin position="117"/>
        <end position="135"/>
    </location>
</feature>